<dbReference type="SUPFAM" id="SSF52540">
    <property type="entry name" value="P-loop containing nucleoside triphosphate hydrolases"/>
    <property type="match status" value="1"/>
</dbReference>
<evidence type="ECO:0000259" key="8">
    <source>
        <dbReference type="PROSITE" id="PS51709"/>
    </source>
</evidence>
<evidence type="ECO:0000256" key="4">
    <source>
        <dbReference type="ARBA" id="ARBA00022958"/>
    </source>
</evidence>
<keyword evidence="6" id="KW-0460">Magnesium</keyword>
<keyword evidence="6" id="KW-0479">Metal-binding</keyword>
<dbReference type="PANTHER" id="PTHR42714:SF2">
    <property type="entry name" value="TRNA MODIFICATION GTPASE GTPBP3, MITOCHONDRIAL"/>
    <property type="match status" value="1"/>
</dbReference>
<feature type="domain" description="TrmE-type G" evidence="8">
    <location>
        <begin position="224"/>
        <end position="383"/>
    </location>
</feature>
<dbReference type="InterPro" id="IPR027266">
    <property type="entry name" value="TrmE/GcvT-like"/>
</dbReference>
<dbReference type="HAMAP" id="MF_00379">
    <property type="entry name" value="GTPase_MnmE"/>
    <property type="match status" value="1"/>
</dbReference>
<feature type="binding site" evidence="6">
    <location>
        <position position="89"/>
    </location>
    <ligand>
        <name>(6S)-5-formyl-5,6,7,8-tetrahydrofolate</name>
        <dbReference type="ChEBI" id="CHEBI:57457"/>
    </ligand>
</feature>
<feature type="binding site" evidence="6">
    <location>
        <begin position="253"/>
        <end position="259"/>
    </location>
    <ligand>
        <name>GTP</name>
        <dbReference type="ChEBI" id="CHEBI:37565"/>
    </ligand>
</feature>
<proteinExistence type="inferred from homology"/>
<comment type="cofactor">
    <cofactor evidence="6">
        <name>K(+)</name>
        <dbReference type="ChEBI" id="CHEBI:29103"/>
    </cofactor>
    <text evidence="6">Binds 1 potassium ion per subunit.</text>
</comment>
<feature type="binding site" evidence="6">
    <location>
        <position position="255"/>
    </location>
    <ligand>
        <name>K(+)</name>
        <dbReference type="ChEBI" id="CHEBI:29103"/>
    </ligand>
</feature>
<dbReference type="Pfam" id="PF10396">
    <property type="entry name" value="TrmE_N"/>
    <property type="match status" value="1"/>
</dbReference>
<dbReference type="CDD" id="cd14858">
    <property type="entry name" value="TrmE_N"/>
    <property type="match status" value="1"/>
</dbReference>
<feature type="binding site" evidence="6">
    <location>
        <begin position="234"/>
        <end position="239"/>
    </location>
    <ligand>
        <name>GTP</name>
        <dbReference type="ChEBI" id="CHEBI:37565"/>
    </ligand>
</feature>
<evidence type="ECO:0000256" key="6">
    <source>
        <dbReference type="HAMAP-Rule" id="MF_00379"/>
    </source>
</evidence>
<dbReference type="InterPro" id="IPR027417">
    <property type="entry name" value="P-loop_NTPase"/>
</dbReference>
<comment type="similarity">
    <text evidence="1 6 7">Belongs to the TRAFAC class TrmE-Era-EngA-EngB-Septin-like GTPase superfamily. TrmE GTPase family.</text>
</comment>
<evidence type="ECO:0000256" key="3">
    <source>
        <dbReference type="ARBA" id="ARBA00022741"/>
    </source>
</evidence>
<dbReference type="InterPro" id="IPR031168">
    <property type="entry name" value="G_TrmE"/>
</dbReference>
<gene>
    <name evidence="6 9" type="primary">mnmE</name>
    <name evidence="6" type="synonym">trmE</name>
    <name evidence="9" type="ORF">ACFPPD_11860</name>
</gene>
<dbReference type="InterPro" id="IPR006073">
    <property type="entry name" value="GTP-bd"/>
</dbReference>
<keyword evidence="6" id="KW-0963">Cytoplasm</keyword>
<keyword evidence="5 6" id="KW-0342">GTP-binding</keyword>
<dbReference type="InterPro" id="IPR027368">
    <property type="entry name" value="MnmE_dom2"/>
</dbReference>
<feature type="binding site" evidence="6">
    <location>
        <position position="22"/>
    </location>
    <ligand>
        <name>(6S)-5-formyl-5,6,7,8-tetrahydrofolate</name>
        <dbReference type="ChEBI" id="CHEBI:57457"/>
    </ligand>
</feature>
<accession>A0ABW0LX38</accession>
<feature type="binding site" evidence="6">
    <location>
        <position position="462"/>
    </location>
    <ligand>
        <name>(6S)-5-formyl-5,6,7,8-tetrahydrofolate</name>
        <dbReference type="ChEBI" id="CHEBI:57457"/>
    </ligand>
</feature>
<keyword evidence="2 6" id="KW-0819">tRNA processing</keyword>
<evidence type="ECO:0000256" key="1">
    <source>
        <dbReference type="ARBA" id="ARBA00011043"/>
    </source>
</evidence>
<reference evidence="10" key="1">
    <citation type="journal article" date="2019" name="Int. J. Syst. Evol. Microbiol.">
        <title>The Global Catalogue of Microorganisms (GCM) 10K type strain sequencing project: providing services to taxonomists for standard genome sequencing and annotation.</title>
        <authorList>
            <consortium name="The Broad Institute Genomics Platform"/>
            <consortium name="The Broad Institute Genome Sequencing Center for Infectious Disease"/>
            <person name="Wu L."/>
            <person name="Ma J."/>
        </authorList>
    </citation>
    <scope>NUCLEOTIDE SEQUENCE [LARGE SCALE GENOMIC DNA]</scope>
    <source>
        <strain evidence="10">CCUG 57113</strain>
    </source>
</reference>
<name>A0ABW0LX38_9BACL</name>
<evidence type="ECO:0000256" key="5">
    <source>
        <dbReference type="ARBA" id="ARBA00023134"/>
    </source>
</evidence>
<feature type="binding site" evidence="6">
    <location>
        <begin position="278"/>
        <end position="281"/>
    </location>
    <ligand>
        <name>GTP</name>
        <dbReference type="ChEBI" id="CHEBI:37565"/>
    </ligand>
</feature>
<keyword evidence="4 6" id="KW-0630">Potassium</keyword>
<feature type="binding site" evidence="6">
    <location>
        <position position="253"/>
    </location>
    <ligand>
        <name>K(+)</name>
        <dbReference type="ChEBI" id="CHEBI:29103"/>
    </ligand>
</feature>
<dbReference type="EC" id="3.6.-.-" evidence="6"/>
<dbReference type="InterPro" id="IPR025867">
    <property type="entry name" value="MnmE_helical"/>
</dbReference>
<feature type="binding site" evidence="6">
    <location>
        <position position="258"/>
    </location>
    <ligand>
        <name>K(+)</name>
        <dbReference type="ChEBI" id="CHEBI:29103"/>
    </ligand>
</feature>
<dbReference type="EMBL" id="JBHSMH010000034">
    <property type="protein sequence ID" value="MFC5469417.1"/>
    <property type="molecule type" value="Genomic_DNA"/>
</dbReference>
<comment type="caution">
    <text evidence="9">The sequence shown here is derived from an EMBL/GenBank/DDBJ whole genome shotgun (WGS) entry which is preliminary data.</text>
</comment>
<dbReference type="PROSITE" id="PS51709">
    <property type="entry name" value="G_TRME"/>
    <property type="match status" value="1"/>
</dbReference>
<dbReference type="Gene3D" id="3.30.1360.120">
    <property type="entry name" value="Probable tRNA modification gtpase trme, domain 1"/>
    <property type="match status" value="1"/>
</dbReference>
<protein>
    <recommendedName>
        <fullName evidence="6">tRNA modification GTPase MnmE</fullName>
        <ecNumber evidence="6">3.6.-.-</ecNumber>
    </recommendedName>
</protein>
<dbReference type="CDD" id="cd04164">
    <property type="entry name" value="trmE"/>
    <property type="match status" value="1"/>
</dbReference>
<keyword evidence="3 6" id="KW-0547">Nucleotide-binding</keyword>
<feature type="binding site" evidence="6">
    <location>
        <position position="128"/>
    </location>
    <ligand>
        <name>(6S)-5-formyl-5,6,7,8-tetrahydrofolate</name>
        <dbReference type="ChEBI" id="CHEBI:57457"/>
    </ligand>
</feature>
<dbReference type="Pfam" id="PF12631">
    <property type="entry name" value="MnmE_helical"/>
    <property type="match status" value="1"/>
</dbReference>
<sequence>MNEDTIAAIATALGEGSIAVVRVSGPDAVDTVAKVLKSKTDLREAPSHTVQYGWIVDREQGQDQELVLDEVLVTVMKGPRSFTAEDVVEVSTHGGIVAVKSVLELILRSGARMAEPGEFTKRAFLNGRIDLAQAEAVIDLIRSKSDRAFQMARKQAEGALSKMIFPMRQKLIELLAHVEVNIDYPEHDVDNVSADLIREQCTETLAQVEKLLNQANEGKILREGIMTVIVGRPNAGKSSLLNALARENKAIVTDIPGTTRDIVEESVALAGIPLRLLDTAGIRETSDKVEQIGVERSHTALVEAELILLVLNHHEPLHEDERKLLAQLKDRPTIVVVNKIDLPGELDVSEVERDYPKERIVSLSAKEGEGIEALELAVSSLFFSGKVEAGDMTYVSNARHIALLYETKRSLKDAIQATYEGIPIDLIQIDIAASWESLGQILGDAAGDSLLDQIFSQFCLGK</sequence>
<comment type="caution">
    <text evidence="6">Lacks conserved residue(s) required for the propagation of feature annotation.</text>
</comment>
<feature type="binding site" evidence="6">
    <location>
        <position position="238"/>
    </location>
    <ligand>
        <name>Mg(2+)</name>
        <dbReference type="ChEBI" id="CHEBI:18420"/>
    </ligand>
</feature>
<dbReference type="InterPro" id="IPR005225">
    <property type="entry name" value="Small_GTP-bd"/>
</dbReference>
<organism evidence="9 10">
    <name type="scientific">Cohnella suwonensis</name>
    <dbReference type="NCBI Taxonomy" id="696072"/>
    <lineage>
        <taxon>Bacteria</taxon>
        <taxon>Bacillati</taxon>
        <taxon>Bacillota</taxon>
        <taxon>Bacilli</taxon>
        <taxon>Bacillales</taxon>
        <taxon>Paenibacillaceae</taxon>
        <taxon>Cohnella</taxon>
    </lineage>
</organism>
<keyword evidence="10" id="KW-1185">Reference proteome</keyword>
<comment type="subcellular location">
    <subcellularLocation>
        <location evidence="6">Cytoplasm</location>
    </subcellularLocation>
</comment>
<evidence type="ECO:0000313" key="10">
    <source>
        <dbReference type="Proteomes" id="UP001596105"/>
    </source>
</evidence>
<dbReference type="InterPro" id="IPR004520">
    <property type="entry name" value="GTPase_MnmE"/>
</dbReference>
<dbReference type="Gene3D" id="1.20.120.430">
    <property type="entry name" value="tRNA modification GTPase MnmE domain 2"/>
    <property type="match status" value="1"/>
</dbReference>
<dbReference type="InterPro" id="IPR018948">
    <property type="entry name" value="GTP-bd_TrmE_N"/>
</dbReference>
<dbReference type="NCBIfam" id="TIGR00450">
    <property type="entry name" value="mnmE_trmE_thdF"/>
    <property type="match status" value="1"/>
</dbReference>
<dbReference type="NCBIfam" id="NF003661">
    <property type="entry name" value="PRK05291.1-3"/>
    <property type="match status" value="1"/>
</dbReference>
<feature type="binding site" evidence="6">
    <location>
        <position position="234"/>
    </location>
    <ligand>
        <name>K(+)</name>
        <dbReference type="ChEBI" id="CHEBI:29103"/>
    </ligand>
</feature>
<comment type="subunit">
    <text evidence="6">Homodimer. Heterotetramer of two MnmE and two MnmG subunits.</text>
</comment>
<dbReference type="Proteomes" id="UP001596105">
    <property type="component" value="Unassembled WGS sequence"/>
</dbReference>
<feature type="binding site" evidence="6">
    <location>
        <position position="259"/>
    </location>
    <ligand>
        <name>Mg(2+)</name>
        <dbReference type="ChEBI" id="CHEBI:18420"/>
    </ligand>
</feature>
<dbReference type="RefSeq" id="WP_209750148.1">
    <property type="nucleotide sequence ID" value="NZ_JBHSMH010000034.1"/>
</dbReference>
<dbReference type="Gene3D" id="3.40.50.300">
    <property type="entry name" value="P-loop containing nucleotide triphosphate hydrolases"/>
    <property type="match status" value="1"/>
</dbReference>
<dbReference type="NCBIfam" id="TIGR00231">
    <property type="entry name" value="small_GTP"/>
    <property type="match status" value="1"/>
</dbReference>
<evidence type="ECO:0000256" key="7">
    <source>
        <dbReference type="RuleBase" id="RU003313"/>
    </source>
</evidence>
<evidence type="ECO:0000256" key="2">
    <source>
        <dbReference type="ARBA" id="ARBA00022694"/>
    </source>
</evidence>
<dbReference type="PANTHER" id="PTHR42714">
    <property type="entry name" value="TRNA MODIFICATION GTPASE GTPBP3"/>
    <property type="match status" value="1"/>
</dbReference>
<evidence type="ECO:0000313" key="9">
    <source>
        <dbReference type="EMBL" id="MFC5469417.1"/>
    </source>
</evidence>
<keyword evidence="6" id="KW-0378">Hydrolase</keyword>
<comment type="function">
    <text evidence="6">Exhibits a very high intrinsic GTPase hydrolysis rate. Involved in the addition of a carboxymethylaminomethyl (cmnm) group at the wobble position (U34) of certain tRNAs, forming tRNA-cmnm(5)s(2)U34.</text>
</comment>
<dbReference type="Pfam" id="PF01926">
    <property type="entry name" value="MMR_HSR1"/>
    <property type="match status" value="1"/>
</dbReference>